<organism evidence="1 2">
    <name type="scientific">Pseudomonas cichorii</name>
    <dbReference type="NCBI Taxonomy" id="36746"/>
    <lineage>
        <taxon>Bacteria</taxon>
        <taxon>Pseudomonadati</taxon>
        <taxon>Pseudomonadota</taxon>
        <taxon>Gammaproteobacteria</taxon>
        <taxon>Pseudomonadales</taxon>
        <taxon>Pseudomonadaceae</taxon>
        <taxon>Pseudomonas</taxon>
    </lineage>
</organism>
<evidence type="ECO:0000313" key="2">
    <source>
        <dbReference type="Proteomes" id="UP000277236"/>
    </source>
</evidence>
<evidence type="ECO:0000313" key="1">
    <source>
        <dbReference type="EMBL" id="RMQ44373.1"/>
    </source>
</evidence>
<gene>
    <name evidence="1" type="ORF">ALQ04_02148</name>
</gene>
<name>A0A3M4LSB8_PSECI</name>
<dbReference type="Proteomes" id="UP000277236">
    <property type="component" value="Unassembled WGS sequence"/>
</dbReference>
<dbReference type="EMBL" id="RBRE01000060">
    <property type="protein sequence ID" value="RMQ44373.1"/>
    <property type="molecule type" value="Genomic_DNA"/>
</dbReference>
<protein>
    <submittedName>
        <fullName evidence="1">Uncharacterized protein</fullName>
    </submittedName>
</protein>
<sequence>MIDDRFKELTGMTWDQAIAQNNLLFFEADRLNDSAYSLLHEDTLSPEIWASFLVARKQAEDKYAQARQEWLRIKRILNTLECS</sequence>
<reference evidence="1 2" key="1">
    <citation type="submission" date="2018-08" db="EMBL/GenBank/DDBJ databases">
        <title>Recombination of ecologically and evolutionarily significant loci maintains genetic cohesion in the Pseudomonas syringae species complex.</title>
        <authorList>
            <person name="Dillon M."/>
            <person name="Thakur S."/>
            <person name="Almeida R.N.D."/>
            <person name="Weir B.S."/>
            <person name="Guttman D.S."/>
        </authorList>
    </citation>
    <scope>NUCLEOTIDE SEQUENCE [LARGE SCALE GENOMIC DNA]</scope>
    <source>
        <strain evidence="1 2">ICMP 3353</strain>
    </source>
</reference>
<accession>A0A3M4LSB8</accession>
<dbReference type="AlphaFoldDB" id="A0A3M4LSB8"/>
<proteinExistence type="predicted"/>
<comment type="caution">
    <text evidence="1">The sequence shown here is derived from an EMBL/GenBank/DDBJ whole genome shotgun (WGS) entry which is preliminary data.</text>
</comment>